<protein>
    <submittedName>
        <fullName evidence="2">Uncharacterized protein</fullName>
    </submittedName>
</protein>
<dbReference type="EMBL" id="VEVO01000012">
    <property type="protein sequence ID" value="KAF0034162.1"/>
    <property type="molecule type" value="Genomic_DNA"/>
</dbReference>
<name>A0A6A4SVQ0_SCOMX</name>
<reference evidence="2 3" key="1">
    <citation type="submission" date="2019-06" db="EMBL/GenBank/DDBJ databases">
        <title>Draft genomes of female and male turbot (Scophthalmus maximus).</title>
        <authorList>
            <person name="Xu H."/>
            <person name="Xu X.-W."/>
            <person name="Shao C."/>
            <person name="Chen S."/>
        </authorList>
    </citation>
    <scope>NUCLEOTIDE SEQUENCE [LARGE SCALE GENOMIC DNA]</scope>
    <source>
        <strain evidence="2">Ysfricsl-2016a</strain>
        <tissue evidence="2">Blood</tissue>
    </source>
</reference>
<keyword evidence="1" id="KW-1133">Transmembrane helix</keyword>
<gene>
    <name evidence="2" type="ORF">F2P81_014228</name>
</gene>
<feature type="transmembrane region" description="Helical" evidence="1">
    <location>
        <begin position="12"/>
        <end position="27"/>
    </location>
</feature>
<organism evidence="2 3">
    <name type="scientific">Scophthalmus maximus</name>
    <name type="common">Turbot</name>
    <name type="synonym">Psetta maxima</name>
    <dbReference type="NCBI Taxonomy" id="52904"/>
    <lineage>
        <taxon>Eukaryota</taxon>
        <taxon>Metazoa</taxon>
        <taxon>Chordata</taxon>
        <taxon>Craniata</taxon>
        <taxon>Vertebrata</taxon>
        <taxon>Euteleostomi</taxon>
        <taxon>Actinopterygii</taxon>
        <taxon>Neopterygii</taxon>
        <taxon>Teleostei</taxon>
        <taxon>Neoteleostei</taxon>
        <taxon>Acanthomorphata</taxon>
        <taxon>Carangaria</taxon>
        <taxon>Pleuronectiformes</taxon>
        <taxon>Pleuronectoidei</taxon>
        <taxon>Scophthalmidae</taxon>
        <taxon>Scophthalmus</taxon>
    </lineage>
</organism>
<accession>A0A6A4SVQ0</accession>
<evidence type="ECO:0000313" key="2">
    <source>
        <dbReference type="EMBL" id="KAF0034162.1"/>
    </source>
</evidence>
<dbReference type="AlphaFoldDB" id="A0A6A4SVQ0"/>
<evidence type="ECO:0000313" key="3">
    <source>
        <dbReference type="Proteomes" id="UP000438429"/>
    </source>
</evidence>
<dbReference type="Proteomes" id="UP000438429">
    <property type="component" value="Unassembled WGS sequence"/>
</dbReference>
<proteinExistence type="predicted"/>
<comment type="caution">
    <text evidence="2">The sequence shown here is derived from an EMBL/GenBank/DDBJ whole genome shotgun (WGS) entry which is preliminary data.</text>
</comment>
<keyword evidence="1" id="KW-0812">Transmembrane</keyword>
<sequence length="115" mass="13027">MYAHLDDVYDVGAANIMSVTFCGAFYSKRKKKEEKKNTIDSSSIFLTGNYFTIKRTKIVTSSWRTNEERIRNNLVIKESGDSEAIGNDLRRKFSVDVVLFEFRNVGEVDDGVAAS</sequence>
<keyword evidence="1" id="KW-0472">Membrane</keyword>
<evidence type="ECO:0000256" key="1">
    <source>
        <dbReference type="SAM" id="Phobius"/>
    </source>
</evidence>